<dbReference type="EMBL" id="ADBV01008556">
    <property type="protein sequence ID" value="EJW76829.1"/>
    <property type="molecule type" value="Genomic_DNA"/>
</dbReference>
<dbReference type="InterPro" id="IPR003599">
    <property type="entry name" value="Ig_sub"/>
</dbReference>
<feature type="non-terminal residue" evidence="4">
    <location>
        <position position="178"/>
    </location>
</feature>
<dbReference type="SMART" id="SM00408">
    <property type="entry name" value="IGc2"/>
    <property type="match status" value="1"/>
</dbReference>
<evidence type="ECO:0000256" key="1">
    <source>
        <dbReference type="ARBA" id="ARBA00022737"/>
    </source>
</evidence>
<evidence type="ECO:0000313" key="4">
    <source>
        <dbReference type="EMBL" id="EJW76829.1"/>
    </source>
</evidence>
<dbReference type="PROSITE" id="PS50835">
    <property type="entry name" value="IG_LIKE"/>
    <property type="match status" value="2"/>
</dbReference>
<dbReference type="Gene3D" id="2.60.40.10">
    <property type="entry name" value="Immunoglobulins"/>
    <property type="match status" value="2"/>
</dbReference>
<reference evidence="5" key="1">
    <citation type="submission" date="2012-08" db="EMBL/GenBank/DDBJ databases">
        <title>The Genome Sequence of Wuchereria bancrofti.</title>
        <authorList>
            <person name="Nutman T.B."/>
            <person name="Fink D.L."/>
            <person name="Russ C."/>
            <person name="Young S."/>
            <person name="Zeng Q."/>
            <person name="Koehrsen M."/>
            <person name="Alvarado L."/>
            <person name="Berlin A."/>
            <person name="Chapman S.B."/>
            <person name="Chen Z."/>
            <person name="Freedman E."/>
            <person name="Gellesch M."/>
            <person name="Goldberg J."/>
            <person name="Griggs A."/>
            <person name="Gujja S."/>
            <person name="Heilman E.R."/>
            <person name="Heiman D."/>
            <person name="Hepburn T."/>
            <person name="Howarth C."/>
            <person name="Jen D."/>
            <person name="Larson L."/>
            <person name="Lewis B."/>
            <person name="Mehta T."/>
            <person name="Park D."/>
            <person name="Pearson M."/>
            <person name="Roberts A."/>
            <person name="Saif S."/>
            <person name="Shea T."/>
            <person name="Shenoy N."/>
            <person name="Sisk P."/>
            <person name="Stolte C."/>
            <person name="Sykes S."/>
            <person name="Walk T."/>
            <person name="White J."/>
            <person name="Yandava C."/>
            <person name="Haas B."/>
            <person name="Henn M.R."/>
            <person name="Nusbaum C."/>
            <person name="Birren B."/>
        </authorList>
    </citation>
    <scope>NUCLEOTIDE SEQUENCE [LARGE SCALE GENOMIC DNA]</scope>
    <source>
        <strain evidence="5">NA</strain>
    </source>
</reference>
<accession>J9ENC8</accession>
<comment type="caution">
    <text evidence="4">The sequence shown here is derived from an EMBL/GenBank/DDBJ whole genome shotgun (WGS) entry which is preliminary data.</text>
</comment>
<dbReference type="InterPro" id="IPR013098">
    <property type="entry name" value="Ig_I-set"/>
</dbReference>
<dbReference type="Proteomes" id="UP000004810">
    <property type="component" value="Unassembled WGS sequence"/>
</dbReference>
<dbReference type="InterPro" id="IPR013783">
    <property type="entry name" value="Ig-like_fold"/>
</dbReference>
<dbReference type="InterPro" id="IPR007110">
    <property type="entry name" value="Ig-like_dom"/>
</dbReference>
<protein>
    <recommendedName>
        <fullName evidence="3">Ig-like domain-containing protein</fullName>
    </recommendedName>
</protein>
<gene>
    <name evidence="4" type="ORF">WUBG_12260</name>
</gene>
<dbReference type="AlphaFoldDB" id="J9ENC8"/>
<feature type="domain" description="Ig-like" evidence="3">
    <location>
        <begin position="30"/>
        <end position="119"/>
    </location>
</feature>
<dbReference type="GO" id="GO:0098632">
    <property type="term" value="F:cell-cell adhesion mediator activity"/>
    <property type="evidence" value="ECO:0007669"/>
    <property type="project" value="TreeGrafter"/>
</dbReference>
<keyword evidence="1" id="KW-0677">Repeat</keyword>
<dbReference type="SUPFAM" id="SSF48726">
    <property type="entry name" value="Immunoglobulin"/>
    <property type="match status" value="3"/>
</dbReference>
<dbReference type="PANTHER" id="PTHR10075:SF100">
    <property type="entry name" value="FASCICLIN-2"/>
    <property type="match status" value="1"/>
</dbReference>
<keyword evidence="2" id="KW-0393">Immunoglobulin domain</keyword>
<dbReference type="GO" id="GO:0070593">
    <property type="term" value="P:dendrite self-avoidance"/>
    <property type="evidence" value="ECO:0007669"/>
    <property type="project" value="TreeGrafter"/>
</dbReference>
<dbReference type="GO" id="GO:0005886">
    <property type="term" value="C:plasma membrane"/>
    <property type="evidence" value="ECO:0007669"/>
    <property type="project" value="TreeGrafter"/>
</dbReference>
<dbReference type="GO" id="GO:0030424">
    <property type="term" value="C:axon"/>
    <property type="evidence" value="ECO:0007669"/>
    <property type="project" value="TreeGrafter"/>
</dbReference>
<dbReference type="InterPro" id="IPR036179">
    <property type="entry name" value="Ig-like_dom_sf"/>
</dbReference>
<evidence type="ECO:0000259" key="3">
    <source>
        <dbReference type="PROSITE" id="PS50835"/>
    </source>
</evidence>
<dbReference type="SMART" id="SM00409">
    <property type="entry name" value="IG"/>
    <property type="match status" value="1"/>
</dbReference>
<dbReference type="PANTHER" id="PTHR10075">
    <property type="entry name" value="BASIGIN RELATED"/>
    <property type="match status" value="1"/>
</dbReference>
<dbReference type="GO" id="GO:0007411">
    <property type="term" value="P:axon guidance"/>
    <property type="evidence" value="ECO:0007669"/>
    <property type="project" value="TreeGrafter"/>
</dbReference>
<dbReference type="GO" id="GO:0007156">
    <property type="term" value="P:homophilic cell adhesion via plasma membrane adhesion molecules"/>
    <property type="evidence" value="ECO:0007669"/>
    <property type="project" value="TreeGrafter"/>
</dbReference>
<sequence length="178" mass="19909">MSDGGKYTCKTKNEAGSADIDLILKVLVPPSIDTSNIIGNPLAIVGKSIYLECPVSGIPHPTITWYKNNIPIPTDNDRFAIEQNNQTFGIKEVKVSDQGQFICVVKNKGGQMEQNFNLEVLVPPELETVHSQKHIKREKDSITLVCPVKYDKYSTTATEILWYKDGRPIDRFTVSNIK</sequence>
<feature type="domain" description="Ig-like" evidence="3">
    <location>
        <begin position="124"/>
        <end position="178"/>
    </location>
</feature>
<evidence type="ECO:0000313" key="5">
    <source>
        <dbReference type="Proteomes" id="UP000004810"/>
    </source>
</evidence>
<evidence type="ECO:0000256" key="2">
    <source>
        <dbReference type="ARBA" id="ARBA00023319"/>
    </source>
</evidence>
<organism evidence="4 5">
    <name type="scientific">Wuchereria bancrofti</name>
    <dbReference type="NCBI Taxonomy" id="6293"/>
    <lineage>
        <taxon>Eukaryota</taxon>
        <taxon>Metazoa</taxon>
        <taxon>Ecdysozoa</taxon>
        <taxon>Nematoda</taxon>
        <taxon>Chromadorea</taxon>
        <taxon>Rhabditida</taxon>
        <taxon>Spirurina</taxon>
        <taxon>Spiruromorpha</taxon>
        <taxon>Filarioidea</taxon>
        <taxon>Onchocercidae</taxon>
        <taxon>Wuchereria</taxon>
    </lineage>
</organism>
<proteinExistence type="predicted"/>
<dbReference type="InterPro" id="IPR003598">
    <property type="entry name" value="Ig_sub2"/>
</dbReference>
<dbReference type="FunFam" id="2.60.40.10:FF:000503">
    <property type="entry name" value="Hemicentin 1"/>
    <property type="match status" value="1"/>
</dbReference>
<name>J9ENC8_WUCBA</name>
<dbReference type="Pfam" id="PF07679">
    <property type="entry name" value="I-set"/>
    <property type="match status" value="1"/>
</dbReference>